<feature type="transmembrane region" description="Helical" evidence="2">
    <location>
        <begin position="32"/>
        <end position="49"/>
    </location>
</feature>
<reference evidence="3" key="1">
    <citation type="submission" date="2016-10" db="EMBL/GenBank/DDBJ databases">
        <title>Sequence of Gallionella enrichment culture.</title>
        <authorList>
            <person name="Poehlein A."/>
            <person name="Muehling M."/>
            <person name="Daniel R."/>
        </authorList>
    </citation>
    <scope>NUCLEOTIDE SEQUENCE</scope>
</reference>
<accession>A0A1J5QI76</accession>
<evidence type="ECO:0000313" key="3">
    <source>
        <dbReference type="EMBL" id="OIQ79663.1"/>
    </source>
</evidence>
<gene>
    <name evidence="3" type="ORF">GALL_385910</name>
</gene>
<evidence type="ECO:0000256" key="2">
    <source>
        <dbReference type="SAM" id="Phobius"/>
    </source>
</evidence>
<keyword evidence="2" id="KW-1133">Transmembrane helix</keyword>
<keyword evidence="2" id="KW-0472">Membrane</keyword>
<keyword evidence="2" id="KW-0812">Transmembrane</keyword>
<evidence type="ECO:0000256" key="1">
    <source>
        <dbReference type="SAM" id="MobiDB-lite"/>
    </source>
</evidence>
<name>A0A1J5QI76_9ZZZZ</name>
<dbReference type="AlphaFoldDB" id="A0A1J5QI76"/>
<comment type="caution">
    <text evidence="3">The sequence shown here is derived from an EMBL/GenBank/DDBJ whole genome shotgun (WGS) entry which is preliminary data.</text>
</comment>
<organism evidence="3">
    <name type="scientific">mine drainage metagenome</name>
    <dbReference type="NCBI Taxonomy" id="410659"/>
    <lineage>
        <taxon>unclassified sequences</taxon>
        <taxon>metagenomes</taxon>
        <taxon>ecological metagenomes</taxon>
    </lineage>
</organism>
<feature type="region of interest" description="Disordered" evidence="1">
    <location>
        <begin position="61"/>
        <end position="80"/>
    </location>
</feature>
<proteinExistence type="predicted"/>
<sequence length="80" mass="8100">MTRAVVVVLASFGLIALGIVVAGQCLHSPTVFSTGAVVVLAGFGSGLRLREAHGRYLLRLQDSRSGGGTGEDDASAGSSR</sequence>
<protein>
    <submittedName>
        <fullName evidence="3">Uncharacterized protein</fullName>
    </submittedName>
</protein>
<dbReference type="EMBL" id="MLJW01001177">
    <property type="protein sequence ID" value="OIQ79663.1"/>
    <property type="molecule type" value="Genomic_DNA"/>
</dbReference>